<organism evidence="1 2">
    <name type="scientific">Streptosporangium album</name>
    <dbReference type="NCBI Taxonomy" id="47479"/>
    <lineage>
        <taxon>Bacteria</taxon>
        <taxon>Bacillati</taxon>
        <taxon>Actinomycetota</taxon>
        <taxon>Actinomycetes</taxon>
        <taxon>Streptosporangiales</taxon>
        <taxon>Streptosporangiaceae</taxon>
        <taxon>Streptosporangium</taxon>
    </lineage>
</organism>
<name>A0A7W7RRY4_9ACTN</name>
<dbReference type="EMBL" id="JACHJU010000001">
    <property type="protein sequence ID" value="MBB4937086.1"/>
    <property type="molecule type" value="Genomic_DNA"/>
</dbReference>
<keyword evidence="2" id="KW-1185">Reference proteome</keyword>
<evidence type="ECO:0000313" key="2">
    <source>
        <dbReference type="Proteomes" id="UP000534286"/>
    </source>
</evidence>
<proteinExistence type="predicted"/>
<dbReference type="AlphaFoldDB" id="A0A7W7RRY4"/>
<accession>A0A7W7RRY4</accession>
<gene>
    <name evidence="1" type="ORF">FHR32_001391</name>
</gene>
<reference evidence="1 2" key="1">
    <citation type="submission" date="2020-08" db="EMBL/GenBank/DDBJ databases">
        <title>Sequencing the genomes of 1000 actinobacteria strains.</title>
        <authorList>
            <person name="Klenk H.-P."/>
        </authorList>
    </citation>
    <scope>NUCLEOTIDE SEQUENCE [LARGE SCALE GENOMIC DNA]</scope>
    <source>
        <strain evidence="1 2">DSM 43023</strain>
    </source>
</reference>
<dbReference type="Proteomes" id="UP000534286">
    <property type="component" value="Unassembled WGS sequence"/>
</dbReference>
<evidence type="ECO:0000313" key="1">
    <source>
        <dbReference type="EMBL" id="MBB4937086.1"/>
    </source>
</evidence>
<protein>
    <submittedName>
        <fullName evidence="1">Uncharacterized protein</fullName>
    </submittedName>
</protein>
<comment type="caution">
    <text evidence="1">The sequence shown here is derived from an EMBL/GenBank/DDBJ whole genome shotgun (WGS) entry which is preliminary data.</text>
</comment>
<sequence>MGERGGTSSARFDHATAAVRPLVAASAATAVGIV</sequence>